<protein>
    <submittedName>
        <fullName evidence="2">Acyl-CoA dehydrogenase</fullName>
    </submittedName>
</protein>
<comment type="caution">
    <text evidence="2">The sequence shown here is derived from an EMBL/GenBank/DDBJ whole genome shotgun (WGS) entry which is preliminary data.</text>
</comment>
<feature type="signal peptide" evidence="1">
    <location>
        <begin position="1"/>
        <end position="19"/>
    </location>
</feature>
<accession>A0ABU9V3B3</accession>
<proteinExistence type="predicted"/>
<keyword evidence="1" id="KW-0732">Signal</keyword>
<gene>
    <name evidence="2" type="ORF">AAIG39_09040</name>
</gene>
<dbReference type="RefSeq" id="WP_208660568.1">
    <property type="nucleotide sequence ID" value="NZ_JBCIVJ010000005.1"/>
</dbReference>
<organism evidence="2 3">
    <name type="scientific">Phytobacter palmae</name>
    <dbReference type="NCBI Taxonomy" id="1855371"/>
    <lineage>
        <taxon>Bacteria</taxon>
        <taxon>Pseudomonadati</taxon>
        <taxon>Pseudomonadota</taxon>
        <taxon>Gammaproteobacteria</taxon>
        <taxon>Enterobacterales</taxon>
        <taxon>Enterobacteriaceae</taxon>
        <taxon>Phytobacter</taxon>
    </lineage>
</organism>
<reference evidence="2 3" key="1">
    <citation type="submission" date="2024-02" db="EMBL/GenBank/DDBJ databases">
        <title>Whole genome of MDR Enterobacteriaceae from southern Thailand.</title>
        <authorList>
            <person name="Surachat K."/>
        </authorList>
    </citation>
    <scope>NUCLEOTIDE SEQUENCE [LARGE SCALE GENOMIC DNA]</scope>
    <source>
        <strain evidence="2 3">PSU_29</strain>
    </source>
</reference>
<feature type="chain" id="PRO_5045255819" evidence="1">
    <location>
        <begin position="20"/>
        <end position="118"/>
    </location>
</feature>
<sequence>MKKMTAALILMLMTTTVNAAEYVKPDAGLSLTPQGENMAFSINSSYGDASGVCNLEGVAQPLPAGKGQKHRWGWKDSNSQCVAVISEDKNGKMNVSTKGCDGYCGMNAVGSMDGLYHR</sequence>
<keyword evidence="3" id="KW-1185">Reference proteome</keyword>
<evidence type="ECO:0000313" key="3">
    <source>
        <dbReference type="Proteomes" id="UP001411173"/>
    </source>
</evidence>
<evidence type="ECO:0000313" key="2">
    <source>
        <dbReference type="EMBL" id="MEN0579150.1"/>
    </source>
</evidence>
<dbReference type="Proteomes" id="UP001411173">
    <property type="component" value="Unassembled WGS sequence"/>
</dbReference>
<dbReference type="EMBL" id="JBCIVJ010000005">
    <property type="protein sequence ID" value="MEN0579150.1"/>
    <property type="molecule type" value="Genomic_DNA"/>
</dbReference>
<name>A0ABU9V3B3_9ENTR</name>
<evidence type="ECO:0000256" key="1">
    <source>
        <dbReference type="SAM" id="SignalP"/>
    </source>
</evidence>